<feature type="transmembrane region" description="Helical" evidence="1">
    <location>
        <begin position="447"/>
        <end position="465"/>
    </location>
</feature>
<feature type="transmembrane region" description="Helical" evidence="1">
    <location>
        <begin position="512"/>
        <end position="535"/>
    </location>
</feature>
<reference evidence="3" key="1">
    <citation type="submission" date="2014-01" db="EMBL/GenBank/DDBJ databases">
        <title>The Genome Sequence of Anopheles farauti FAR1 (V2).</title>
        <authorList>
            <consortium name="The Broad Institute Genomics Platform"/>
            <person name="Neafsey D.E."/>
            <person name="Besansky N."/>
            <person name="Howell P."/>
            <person name="Walton C."/>
            <person name="Young S.K."/>
            <person name="Zeng Q."/>
            <person name="Gargeya S."/>
            <person name="Fitzgerald M."/>
            <person name="Haas B."/>
            <person name="Abouelleil A."/>
            <person name="Allen A.W."/>
            <person name="Alvarado L."/>
            <person name="Arachchi H.M."/>
            <person name="Berlin A.M."/>
            <person name="Chapman S.B."/>
            <person name="Gainer-Dewar J."/>
            <person name="Goldberg J."/>
            <person name="Griggs A."/>
            <person name="Gujja S."/>
            <person name="Hansen M."/>
            <person name="Howarth C."/>
            <person name="Imamovic A."/>
            <person name="Ireland A."/>
            <person name="Larimer J."/>
            <person name="McCowan C."/>
            <person name="Murphy C."/>
            <person name="Pearson M."/>
            <person name="Poon T.W."/>
            <person name="Priest M."/>
            <person name="Roberts A."/>
            <person name="Saif S."/>
            <person name="Shea T."/>
            <person name="Sisk P."/>
            <person name="Sykes S."/>
            <person name="Wortman J."/>
            <person name="Nusbaum C."/>
            <person name="Birren B."/>
        </authorList>
    </citation>
    <scope>NUCLEOTIDE SEQUENCE [LARGE SCALE GENOMIC DNA]</scope>
    <source>
        <strain evidence="3">FAR1</strain>
    </source>
</reference>
<reference evidence="2" key="2">
    <citation type="submission" date="2020-05" db="UniProtKB">
        <authorList>
            <consortium name="EnsemblMetazoa"/>
        </authorList>
    </citation>
    <scope>IDENTIFICATION</scope>
    <source>
        <strain evidence="2">FAR1</strain>
    </source>
</reference>
<evidence type="ECO:0000313" key="2">
    <source>
        <dbReference type="EnsemblMetazoa" id="AFAF000020-PA"/>
    </source>
</evidence>
<proteinExistence type="predicted"/>
<dbReference type="Proteomes" id="UP000075886">
    <property type="component" value="Unassembled WGS sequence"/>
</dbReference>
<accession>A0A182PZD0</accession>
<feature type="transmembrane region" description="Helical" evidence="1">
    <location>
        <begin position="376"/>
        <end position="394"/>
    </location>
</feature>
<organism evidence="2 3">
    <name type="scientific">Anopheles farauti</name>
    <dbReference type="NCBI Taxonomy" id="69004"/>
    <lineage>
        <taxon>Eukaryota</taxon>
        <taxon>Metazoa</taxon>
        <taxon>Ecdysozoa</taxon>
        <taxon>Arthropoda</taxon>
        <taxon>Hexapoda</taxon>
        <taxon>Insecta</taxon>
        <taxon>Pterygota</taxon>
        <taxon>Neoptera</taxon>
        <taxon>Endopterygota</taxon>
        <taxon>Diptera</taxon>
        <taxon>Nematocera</taxon>
        <taxon>Culicoidea</taxon>
        <taxon>Culicidae</taxon>
        <taxon>Anophelinae</taxon>
        <taxon>Anopheles</taxon>
    </lineage>
</organism>
<feature type="transmembrane region" description="Helical" evidence="1">
    <location>
        <begin position="1701"/>
        <end position="1720"/>
    </location>
</feature>
<keyword evidence="1" id="KW-0472">Membrane</keyword>
<keyword evidence="3" id="KW-1185">Reference proteome</keyword>
<evidence type="ECO:0000256" key="1">
    <source>
        <dbReference type="SAM" id="Phobius"/>
    </source>
</evidence>
<feature type="transmembrane region" description="Helical" evidence="1">
    <location>
        <begin position="1282"/>
        <end position="1300"/>
    </location>
</feature>
<dbReference type="EnsemblMetazoa" id="AFAF000020-RA">
    <property type="protein sequence ID" value="AFAF000020-PA"/>
    <property type="gene ID" value="AFAF000020"/>
</dbReference>
<dbReference type="EMBL" id="AXCN02001438">
    <property type="status" value="NOT_ANNOTATED_CDS"/>
    <property type="molecule type" value="Genomic_DNA"/>
</dbReference>
<feature type="transmembrane region" description="Helical" evidence="1">
    <location>
        <begin position="471"/>
        <end position="500"/>
    </location>
</feature>
<name>A0A182PZD0_9DIPT</name>
<keyword evidence="1" id="KW-0812">Transmembrane</keyword>
<feature type="transmembrane region" description="Helical" evidence="1">
    <location>
        <begin position="1169"/>
        <end position="1190"/>
    </location>
</feature>
<evidence type="ECO:0000313" key="3">
    <source>
        <dbReference type="Proteomes" id="UP000075886"/>
    </source>
</evidence>
<feature type="transmembrane region" description="Helical" evidence="1">
    <location>
        <begin position="274"/>
        <end position="293"/>
    </location>
</feature>
<feature type="transmembrane region" description="Helical" evidence="1">
    <location>
        <begin position="541"/>
        <end position="562"/>
    </location>
</feature>
<sequence length="1723" mass="185312">MVLRLALAERLVEALAKRQIGLVLGAGQELFHLPRARARLTGGLLRGNRGVLLRGRGRNRGCLLRVGSTEHAGQRVAHASKPEILTTAEPMATPPAVAAICAIRPGPWEGAAIGAGATAAGAACCTTGCFGAGAGAGAACIGALEPGRALRARTNPNLNIRDSRTGARINPTKEENINPNSLPAGCWRRRCASLQTSPFIRDKWISFYTGKQVPMIRMSGRFCSSSLSCRHGDHLLEHRLRTAGLRFTLHLTVTATSARERDEGNALACARKCGGSVVVVVVVLVVTFSTVAIETGHSYRGQQKPEIAADRWWARLLQADDVTAEAEAEVARVVARDLLRRDVELAAVPAGAWTERGRVLLLTVVVLVRGGRIVRWHVSVAAVVVLSWGTVRWADRFWLLRWFDRAVAGFEIGLGRFLYLLLLVLLLVVGVRWLHAGLWFDGVLLRCCRLLLLWLVLFRLLLLWLGQLRLVLFRLILLWLDQLGLVLLWLVLFRLVLLWLDQLRLVLFRLVLFRLVLLWLVLLWLVLFRLVLLWLVLLRLVLFRLVLLRLGLLRLVLFRLVLLRLGLLHEATGAAAVVVGSAPTVTRPCDSFGASECVSSSDASSRVTEAPAVVVTTGAAVDSSASVNFTVVAAVVELDDTATCSVVVGSSSTARTVVCCSVTCESDAGAWVVNCSGFGVAVTSSCSSSVTAVVVVVVEVGATTVVAAIFSGCSWSSSEESSSACRSSVCGCSTSSCSSSEVALSLSAASGAGFGTFSLSSSASCSGCAAATGVTVVDGSSLSFSVVAFTSSSFSSAIGAADVTDGSVVVFAGSSSFTGRSSSAAGKVGSSSSCTGAPVVRSSSDSFSNSGSLSSASASVRTGVAKVVVAVGSASSSSSTSSSFAGTTLSASGCSWCVSSAVAGTRAVVAAATSSSSDSSDFASSAGFSGVSSSPVSSSAGASVVCMVCSSSAPITGRLVAGARSVSNSTSSSSGVCGTSGSAAASDSGASGSGFSSSSGAVVVRAGVCSSSSSTTPSSCSGCWSSSASSASTLATVVGATELTASSAAGEVVFGSSSDSSVSSAACTTGTFTVVGSISASGAASSSSGFWSSARSGSFSASSAGASVVCCSAGITSAGVVWLTPSSPSSGNTRTCSRYFLTLFWYILSIGFRYIGLDRSLDWSTCRRHSGHFLLIIHLLRFLLVLARGFRFDAILRWNHHGRFFMLLLLLLALVIVGHGRRRWLDILFLAFVIGHRRSSRQLILFHILHRLLFDLILFVFLFALILLGCRRHLTSWRRSRCWLVAFNLLLLCLLLSVLLHRCESRRRLHLLRLPFRFLDLVVHRGRRFRFLLFRCRHLLHVRHYFVARLVVLLAGLGRWHQRRHGALCRFILLLDLIDRFERLLLLGNFRRHHRRLLAFVQRRLVDGLLLLVVTVVVLLREVETTVLFRTIDRADQIIVVRLGHLLHRDRRNRLAVLVFVQRWFHDRLAVLVLVLGEDDRIVLSRRLHRCHLHLINRLGLLQSGLLHHLRLLYFILLRSGRCSASELIAIFPLFILLNGGRRRSFRRDNSLSLRVRNRRGGGFLLGALSRTGSILHLGHDRDFNGLHRRRTFLLVAFWFFRHLLLSSRWTCSRCVLLLILLLNDIGSRRVGVFLVIASSNRRHRRHTLILYLRSGRCHAFLFNIHLTGRRLCLFILPFGKLVSLTIAIAVGAIVCSSVGSGWFVVLTGAAVVEAVLRMITSL</sequence>
<dbReference type="STRING" id="69004.A0A182PZD0"/>
<feature type="transmembrane region" description="Helical" evidence="1">
    <location>
        <begin position="1512"/>
        <end position="1538"/>
    </location>
</feature>
<feature type="transmembrane region" description="Helical" evidence="1">
    <location>
        <begin position="414"/>
        <end position="435"/>
    </location>
</feature>
<protein>
    <submittedName>
        <fullName evidence="2">Uncharacterized protein</fullName>
    </submittedName>
</protein>
<feature type="transmembrane region" description="Helical" evidence="1">
    <location>
        <begin position="1672"/>
        <end position="1695"/>
    </location>
</feature>
<feature type="transmembrane region" description="Helical" evidence="1">
    <location>
        <begin position="1248"/>
        <end position="1270"/>
    </location>
</feature>
<keyword evidence="1" id="KW-1133">Transmembrane helix</keyword>
<feature type="transmembrane region" description="Helical" evidence="1">
    <location>
        <begin position="1139"/>
        <end position="1157"/>
    </location>
</feature>
<dbReference type="VEuPathDB" id="VectorBase:AFAF000020"/>
<feature type="transmembrane region" description="Helical" evidence="1">
    <location>
        <begin position="1202"/>
        <end position="1220"/>
    </location>
</feature>